<dbReference type="AlphaFoldDB" id="A0AAP4F526"/>
<proteinExistence type="predicted"/>
<reference evidence="1" key="1">
    <citation type="submission" date="2023-05" db="EMBL/GenBank/DDBJ databases">
        <title>Metabolic capabilities are highly conserved among human nasal-associated Corynebacterium species in pangenomic analyses.</title>
        <authorList>
            <person name="Tran T.H."/>
            <person name="Roberts A.Q."/>
            <person name="Escapa I.F."/>
            <person name="Gao W."/>
            <person name="Conlan S."/>
            <person name="Kong H."/>
            <person name="Segre J.A."/>
            <person name="Kelly M.S."/>
            <person name="Lemon K.P."/>
        </authorList>
    </citation>
    <scope>NUCLEOTIDE SEQUENCE</scope>
    <source>
        <strain evidence="1">KPL2773</strain>
    </source>
</reference>
<gene>
    <name evidence="1" type="ORF">QPX42_05990</name>
</gene>
<dbReference type="RefSeq" id="WP_259802827.1">
    <property type="nucleotide sequence ID" value="NZ_CP100362.1"/>
</dbReference>
<dbReference type="EMBL" id="JASNVH010000008">
    <property type="protein sequence ID" value="MDK4307091.1"/>
    <property type="molecule type" value="Genomic_DNA"/>
</dbReference>
<evidence type="ECO:0000313" key="1">
    <source>
        <dbReference type="EMBL" id="MDK4307091.1"/>
    </source>
</evidence>
<sequence length="172" mass="20004">MKNTLQPAPLDKIFLAYVNRKPLDNLDRRWGKQVLAGASFSENEVLDWIEKGKQVEHDIWYEELILENPHEVSGTPKEVFVYFSGITCEGWEEDFEWMDPVGRRATIPMNYVGVPRPWPAQAETGEEYGDIVWNRQDLHLWRVPCPWMSAYLLAPFPHASSPDINYGKPWTV</sequence>
<evidence type="ECO:0000313" key="2">
    <source>
        <dbReference type="Proteomes" id="UP001224412"/>
    </source>
</evidence>
<name>A0AAP4F526_9CORY</name>
<accession>A0AAP4F526</accession>
<dbReference type="Proteomes" id="UP001224412">
    <property type="component" value="Unassembled WGS sequence"/>
</dbReference>
<organism evidence="1 2">
    <name type="scientific">Corynebacterium pseudodiphtheriticum</name>
    <dbReference type="NCBI Taxonomy" id="37637"/>
    <lineage>
        <taxon>Bacteria</taxon>
        <taxon>Bacillati</taxon>
        <taxon>Actinomycetota</taxon>
        <taxon>Actinomycetes</taxon>
        <taxon>Mycobacteriales</taxon>
        <taxon>Corynebacteriaceae</taxon>
        <taxon>Corynebacterium</taxon>
    </lineage>
</organism>
<protein>
    <submittedName>
        <fullName evidence="1">Uncharacterized protein</fullName>
    </submittedName>
</protein>
<comment type="caution">
    <text evidence="1">The sequence shown here is derived from an EMBL/GenBank/DDBJ whole genome shotgun (WGS) entry which is preliminary data.</text>
</comment>